<dbReference type="EMBL" id="BTSX01000003">
    <property type="protein sequence ID" value="GMS87461.1"/>
    <property type="molecule type" value="Genomic_DNA"/>
</dbReference>
<evidence type="ECO:0000256" key="1">
    <source>
        <dbReference type="SAM" id="SignalP"/>
    </source>
</evidence>
<protein>
    <submittedName>
        <fullName evidence="2">Uncharacterized protein</fullName>
    </submittedName>
</protein>
<evidence type="ECO:0000313" key="3">
    <source>
        <dbReference type="Proteomes" id="UP001432027"/>
    </source>
</evidence>
<gene>
    <name evidence="2" type="ORF">PENTCL1PPCAC_9636</name>
</gene>
<comment type="caution">
    <text evidence="2">The sequence shown here is derived from an EMBL/GenBank/DDBJ whole genome shotgun (WGS) entry which is preliminary data.</text>
</comment>
<dbReference type="Proteomes" id="UP001432027">
    <property type="component" value="Unassembled WGS sequence"/>
</dbReference>
<feature type="signal peptide" evidence="1">
    <location>
        <begin position="1"/>
        <end position="15"/>
    </location>
</feature>
<keyword evidence="1" id="KW-0732">Signal</keyword>
<sequence>TQMIGLPCGFVPVVGLLVAIQPQPGVVHENVDVVLALFQQPSAISDVVFIAEVTVDVDQSSGVATLLDQLNLRLPGALLATAEHTNLGASDIQFPHCLQSNARVAA</sequence>
<evidence type="ECO:0000313" key="2">
    <source>
        <dbReference type="EMBL" id="GMS87461.1"/>
    </source>
</evidence>
<feature type="chain" id="PRO_5043786641" evidence="1">
    <location>
        <begin position="16"/>
        <end position="106"/>
    </location>
</feature>
<accession>A0AAV5SVT6</accession>
<reference evidence="2" key="1">
    <citation type="submission" date="2023-10" db="EMBL/GenBank/DDBJ databases">
        <title>Genome assembly of Pristionchus species.</title>
        <authorList>
            <person name="Yoshida K."/>
            <person name="Sommer R.J."/>
        </authorList>
    </citation>
    <scope>NUCLEOTIDE SEQUENCE</scope>
    <source>
        <strain evidence="2">RS0144</strain>
    </source>
</reference>
<organism evidence="2 3">
    <name type="scientific">Pristionchus entomophagus</name>
    <dbReference type="NCBI Taxonomy" id="358040"/>
    <lineage>
        <taxon>Eukaryota</taxon>
        <taxon>Metazoa</taxon>
        <taxon>Ecdysozoa</taxon>
        <taxon>Nematoda</taxon>
        <taxon>Chromadorea</taxon>
        <taxon>Rhabditida</taxon>
        <taxon>Rhabditina</taxon>
        <taxon>Diplogasteromorpha</taxon>
        <taxon>Diplogasteroidea</taxon>
        <taxon>Neodiplogasteridae</taxon>
        <taxon>Pristionchus</taxon>
    </lineage>
</organism>
<keyword evidence="3" id="KW-1185">Reference proteome</keyword>
<dbReference type="AlphaFoldDB" id="A0AAV5SVT6"/>
<proteinExistence type="predicted"/>
<name>A0AAV5SVT6_9BILA</name>
<feature type="non-terminal residue" evidence="2">
    <location>
        <position position="106"/>
    </location>
</feature>
<feature type="non-terminal residue" evidence="2">
    <location>
        <position position="1"/>
    </location>
</feature>